<protein>
    <submittedName>
        <fullName evidence="2">Addiction module antidote protein, HigA family</fullName>
    </submittedName>
</protein>
<evidence type="ECO:0000313" key="2">
    <source>
        <dbReference type="EMBL" id="OYD84827.1"/>
    </source>
</evidence>
<keyword evidence="2" id="KW-0614">Plasmid</keyword>
<dbReference type="AlphaFoldDB" id="A0A235HGZ7"/>
<dbReference type="Proteomes" id="UP000215367">
    <property type="component" value="Unassembled WGS sequence"/>
</dbReference>
<dbReference type="InterPro" id="IPR013430">
    <property type="entry name" value="Toxin_antidote_HigA"/>
</dbReference>
<geneLocation type="plasmid" evidence="2">
    <name>unnamed</name>
</geneLocation>
<dbReference type="NCBIfam" id="TIGR02607">
    <property type="entry name" value="antidote_HigA"/>
    <property type="match status" value="1"/>
</dbReference>
<evidence type="ECO:0000313" key="3">
    <source>
        <dbReference type="Proteomes" id="UP000215367"/>
    </source>
</evidence>
<accession>A0A235HGZ7</accession>
<comment type="caution">
    <text evidence="2">The sequence shown here is derived from an EMBL/GenBank/DDBJ whole genome shotgun (WGS) entry which is preliminary data.</text>
</comment>
<dbReference type="Gene3D" id="1.10.260.40">
    <property type="entry name" value="lambda repressor-like DNA-binding domains"/>
    <property type="match status" value="1"/>
</dbReference>
<reference evidence="2 3" key="1">
    <citation type="submission" date="2017-07" db="EMBL/GenBank/DDBJ databases">
        <title>Whole genome sequence of Azospirillum brasilense 2A1, a potential biofertilizer strain.</title>
        <authorList>
            <person name="Fontana C.A."/>
            <person name="Toffoli L.M."/>
            <person name="Salazar S.M."/>
            <person name="Puglisi E."/>
            <person name="Pedraza R."/>
            <person name="Bassi D."/>
            <person name="Cocconcelli P.S."/>
        </authorList>
    </citation>
    <scope>NUCLEOTIDE SEQUENCE [LARGE SCALE GENOMIC DNA]</scope>
    <source>
        <strain evidence="2 3">2A1</strain>
        <plasmid evidence="2">unnamed</plasmid>
    </source>
</reference>
<name>A0A235HGZ7_AZOBR</name>
<feature type="region of interest" description="Disordered" evidence="1">
    <location>
        <begin position="99"/>
        <end position="118"/>
    </location>
</feature>
<dbReference type="GO" id="GO:0003677">
    <property type="term" value="F:DNA binding"/>
    <property type="evidence" value="ECO:0007669"/>
    <property type="project" value="InterPro"/>
</dbReference>
<evidence type="ECO:0000256" key="1">
    <source>
        <dbReference type="SAM" id="MobiDB-lite"/>
    </source>
</evidence>
<sequence length="118" mass="12693">MPVPSFPSAEPLPHPGAVLRNQVLPERGLTVSRAAQEQAIARQTLHRVLAGTAAVTPEVAARPARLCGIPGRFGLDLQLARDLWHAQRALVGTLEPIPTHALPDSLKTENLTCHDDPH</sequence>
<dbReference type="InterPro" id="IPR010982">
    <property type="entry name" value="Lambda_DNA-bd_dom_sf"/>
</dbReference>
<organism evidence="2 3">
    <name type="scientific">Azospirillum brasilense</name>
    <dbReference type="NCBI Taxonomy" id="192"/>
    <lineage>
        <taxon>Bacteria</taxon>
        <taxon>Pseudomonadati</taxon>
        <taxon>Pseudomonadota</taxon>
        <taxon>Alphaproteobacteria</taxon>
        <taxon>Rhodospirillales</taxon>
        <taxon>Azospirillaceae</taxon>
        <taxon>Azospirillum</taxon>
    </lineage>
</organism>
<dbReference type="EMBL" id="NOWT01000005">
    <property type="protein sequence ID" value="OYD84827.1"/>
    <property type="molecule type" value="Genomic_DNA"/>
</dbReference>
<proteinExistence type="predicted"/>
<gene>
    <name evidence="2" type="primary">higA</name>
    <name evidence="2" type="ORF">CHT98_07930</name>
</gene>
<dbReference type="RefSeq" id="WP_094302706.1">
    <property type="nucleotide sequence ID" value="NZ_NOWT01000005.1"/>
</dbReference>
<dbReference type="SUPFAM" id="SSF47413">
    <property type="entry name" value="lambda repressor-like DNA-binding domains"/>
    <property type="match status" value="1"/>
</dbReference>